<organism evidence="2 3">
    <name type="scientific">Desulfosarcina widdelii</name>
    <dbReference type="NCBI Taxonomy" id="947919"/>
    <lineage>
        <taxon>Bacteria</taxon>
        <taxon>Pseudomonadati</taxon>
        <taxon>Thermodesulfobacteriota</taxon>
        <taxon>Desulfobacteria</taxon>
        <taxon>Desulfobacterales</taxon>
        <taxon>Desulfosarcinaceae</taxon>
        <taxon>Desulfosarcina</taxon>
    </lineage>
</organism>
<protein>
    <recommendedName>
        <fullName evidence="4">Inositol monophosphatase</fullName>
    </recommendedName>
</protein>
<proteinExistence type="predicted"/>
<dbReference type="GO" id="GO:0007165">
    <property type="term" value="P:signal transduction"/>
    <property type="evidence" value="ECO:0007669"/>
    <property type="project" value="TreeGrafter"/>
</dbReference>
<keyword evidence="1" id="KW-0460">Magnesium</keyword>
<dbReference type="InterPro" id="IPR000760">
    <property type="entry name" value="Inositol_monophosphatase-like"/>
</dbReference>
<evidence type="ECO:0000256" key="1">
    <source>
        <dbReference type="PIRSR" id="PIRSR600760-2"/>
    </source>
</evidence>
<dbReference type="KEGG" id="dwd:DSCW_02970"/>
<evidence type="ECO:0000313" key="3">
    <source>
        <dbReference type="Proteomes" id="UP000427769"/>
    </source>
</evidence>
<dbReference type="PRINTS" id="PR00377">
    <property type="entry name" value="IMPHPHTASES"/>
</dbReference>
<dbReference type="GO" id="GO:0008934">
    <property type="term" value="F:inositol monophosphate 1-phosphatase activity"/>
    <property type="evidence" value="ECO:0007669"/>
    <property type="project" value="TreeGrafter"/>
</dbReference>
<name>A0A5K7YX26_9BACT</name>
<keyword evidence="1" id="KW-0479">Metal-binding</keyword>
<sequence>MSQAPTHGIEALTSFAIEAIRTAGQTAMERYGKGRGSDKFDQGLVTRAELQISQRFTQSLGSRFPDHLIFTSKTLDTAYTHDSRRYLWIFDPIDGVDNYQAGIPIWGMSLALLENFWPVFGAFFMPATGDLFHARAGGDAFWGEDRIRMANDRVIDDESVMFTFSRFHQHYLSRFPGKIRNLGCTGAHLCYVAMGRADVAITANESFQDLAATRMIVEAAGGQLYKASGEKFYLNDYLNGQRIEEHLLVTSSGSCQAVLECLEKRL</sequence>
<keyword evidence="3" id="KW-1185">Reference proteome</keyword>
<evidence type="ECO:0000313" key="2">
    <source>
        <dbReference type="EMBL" id="BBO72880.1"/>
    </source>
</evidence>
<feature type="binding site" evidence="1">
    <location>
        <position position="93"/>
    </location>
    <ligand>
        <name>Mg(2+)</name>
        <dbReference type="ChEBI" id="CHEBI:18420"/>
        <label>2</label>
    </ligand>
</feature>
<comment type="cofactor">
    <cofactor evidence="1">
        <name>Mg(2+)</name>
        <dbReference type="ChEBI" id="CHEBI:18420"/>
    </cofactor>
</comment>
<accession>A0A5K7YX26</accession>
<dbReference type="SUPFAM" id="SSF56655">
    <property type="entry name" value="Carbohydrate phosphatase"/>
    <property type="match status" value="1"/>
</dbReference>
<gene>
    <name evidence="2" type="ORF">DSCW_02970</name>
</gene>
<dbReference type="Pfam" id="PF00459">
    <property type="entry name" value="Inositol_P"/>
    <property type="match status" value="1"/>
</dbReference>
<dbReference type="EMBL" id="AP021875">
    <property type="protein sequence ID" value="BBO72880.1"/>
    <property type="molecule type" value="Genomic_DNA"/>
</dbReference>
<dbReference type="RefSeq" id="WP_155302044.1">
    <property type="nucleotide sequence ID" value="NZ_AP021875.1"/>
</dbReference>
<feature type="binding site" evidence="1">
    <location>
        <position position="91"/>
    </location>
    <ligand>
        <name>Mg(2+)</name>
        <dbReference type="ChEBI" id="CHEBI:18420"/>
        <label>1</label>
        <note>catalytic</note>
    </ligand>
</feature>
<dbReference type="GO" id="GO:0006020">
    <property type="term" value="P:inositol metabolic process"/>
    <property type="evidence" value="ECO:0007669"/>
    <property type="project" value="TreeGrafter"/>
</dbReference>
<dbReference type="GO" id="GO:0046872">
    <property type="term" value="F:metal ion binding"/>
    <property type="evidence" value="ECO:0007669"/>
    <property type="project" value="UniProtKB-KW"/>
</dbReference>
<reference evidence="2 3" key="1">
    <citation type="submission" date="2019-11" db="EMBL/GenBank/DDBJ databases">
        <title>Comparative genomics of hydrocarbon-degrading Desulfosarcina strains.</title>
        <authorList>
            <person name="Watanabe M."/>
            <person name="Kojima H."/>
            <person name="Fukui M."/>
        </authorList>
    </citation>
    <scope>NUCLEOTIDE SEQUENCE [LARGE SCALE GENOMIC DNA]</scope>
    <source>
        <strain evidence="2 3">PP31</strain>
    </source>
</reference>
<dbReference type="PANTHER" id="PTHR20854">
    <property type="entry name" value="INOSITOL MONOPHOSPHATASE"/>
    <property type="match status" value="1"/>
</dbReference>
<dbReference type="Gene3D" id="3.30.540.10">
    <property type="entry name" value="Fructose-1,6-Bisphosphatase, subunit A, domain 1"/>
    <property type="match status" value="1"/>
</dbReference>
<dbReference type="Gene3D" id="3.40.190.80">
    <property type="match status" value="1"/>
</dbReference>
<feature type="binding site" evidence="1">
    <location>
        <position position="94"/>
    </location>
    <ligand>
        <name>Mg(2+)</name>
        <dbReference type="ChEBI" id="CHEBI:18420"/>
        <label>1</label>
        <note>catalytic</note>
    </ligand>
</feature>
<evidence type="ECO:0008006" key="4">
    <source>
        <dbReference type="Google" id="ProtNLM"/>
    </source>
</evidence>
<dbReference type="AlphaFoldDB" id="A0A5K7YX26"/>
<dbReference type="Proteomes" id="UP000427769">
    <property type="component" value="Chromosome"/>
</dbReference>
<dbReference type="PANTHER" id="PTHR20854:SF4">
    <property type="entry name" value="INOSITOL-1-MONOPHOSPHATASE-RELATED"/>
    <property type="match status" value="1"/>
</dbReference>
<feature type="binding site" evidence="1">
    <location>
        <position position="209"/>
    </location>
    <ligand>
        <name>Mg(2+)</name>
        <dbReference type="ChEBI" id="CHEBI:18420"/>
        <label>1</label>
        <note>catalytic</note>
    </ligand>
</feature>
<dbReference type="OrthoDB" id="5414450at2"/>